<proteinExistence type="predicted"/>
<evidence type="ECO:0000313" key="5">
    <source>
        <dbReference type="Proteomes" id="UP000236641"/>
    </source>
</evidence>
<organism evidence="4 5">
    <name type="scientific">Hanstruepera neustonica</name>
    <dbReference type="NCBI Taxonomy" id="1445657"/>
    <lineage>
        <taxon>Bacteria</taxon>
        <taxon>Pseudomonadati</taxon>
        <taxon>Bacteroidota</taxon>
        <taxon>Flavobacteriia</taxon>
        <taxon>Flavobacteriales</taxon>
        <taxon>Flavobacteriaceae</taxon>
        <taxon>Hanstruepera</taxon>
    </lineage>
</organism>
<sequence>MKTLNFLAIVLFMLCGFQTLQAQTETNDEDDGLSLDNSTINNQFEYVLKKSGNFRGTNGQMYEAVNRNMLETLQAHTNDSLKTLRKDLADTQTIVNTQAKEITDLKANLTNTQENLDATNKEKNNMALFGMQMSKSSYNVLMWSIIAALLALLLLFIYKFKNSNAVTKEAKKNLAEIEEEFDEHRRTALEREQKVRRQLQDELNKQKGS</sequence>
<dbReference type="OrthoDB" id="981213at2"/>
<keyword evidence="1" id="KW-0175">Coiled coil</keyword>
<keyword evidence="2" id="KW-0812">Transmembrane</keyword>
<evidence type="ECO:0000256" key="1">
    <source>
        <dbReference type="SAM" id="Coils"/>
    </source>
</evidence>
<feature type="signal peptide" evidence="3">
    <location>
        <begin position="1"/>
        <end position="22"/>
    </location>
</feature>
<dbReference type="RefSeq" id="WP_103052592.1">
    <property type="nucleotide sequence ID" value="NZ_POWF01000007.1"/>
</dbReference>
<comment type="caution">
    <text evidence="4">The sequence shown here is derived from an EMBL/GenBank/DDBJ whole genome shotgun (WGS) entry which is preliminary data.</text>
</comment>
<keyword evidence="3" id="KW-0732">Signal</keyword>
<gene>
    <name evidence="4" type="ORF">C1T31_11265</name>
</gene>
<evidence type="ECO:0000256" key="2">
    <source>
        <dbReference type="SAM" id="Phobius"/>
    </source>
</evidence>
<feature type="coiled-coil region" evidence="1">
    <location>
        <begin position="95"/>
        <end position="122"/>
    </location>
</feature>
<keyword evidence="4" id="KW-0489">Methyltransferase</keyword>
<keyword evidence="5" id="KW-1185">Reference proteome</keyword>
<feature type="transmembrane region" description="Helical" evidence="2">
    <location>
        <begin position="140"/>
        <end position="158"/>
    </location>
</feature>
<accession>A0A2K1DXH8</accession>
<dbReference type="GO" id="GO:0032259">
    <property type="term" value="P:methylation"/>
    <property type="evidence" value="ECO:0007669"/>
    <property type="project" value="UniProtKB-KW"/>
</dbReference>
<keyword evidence="4" id="KW-0808">Transferase</keyword>
<keyword evidence="2" id="KW-1133">Transmembrane helix</keyword>
<feature type="chain" id="PRO_5014357925" evidence="3">
    <location>
        <begin position="23"/>
        <end position="209"/>
    </location>
</feature>
<evidence type="ECO:0000256" key="3">
    <source>
        <dbReference type="SAM" id="SignalP"/>
    </source>
</evidence>
<feature type="coiled-coil region" evidence="1">
    <location>
        <begin position="160"/>
        <end position="209"/>
    </location>
</feature>
<dbReference type="SUPFAM" id="SSF58100">
    <property type="entry name" value="Bacterial hemolysins"/>
    <property type="match status" value="1"/>
</dbReference>
<evidence type="ECO:0000313" key="4">
    <source>
        <dbReference type="EMBL" id="PNQ72713.1"/>
    </source>
</evidence>
<name>A0A2K1DXH8_9FLAO</name>
<dbReference type="EMBL" id="POWF01000007">
    <property type="protein sequence ID" value="PNQ72713.1"/>
    <property type="molecule type" value="Genomic_DNA"/>
</dbReference>
<reference evidence="4 5" key="1">
    <citation type="submission" date="2018-01" db="EMBL/GenBank/DDBJ databases">
        <title>The draft genome of Hanstruepera neustonica JCM19743.</title>
        <authorList>
            <person name="He R.-H."/>
            <person name="Du Z.-J."/>
        </authorList>
    </citation>
    <scope>NUCLEOTIDE SEQUENCE [LARGE SCALE GENOMIC DNA]</scope>
    <source>
        <strain evidence="4 5">JCM19743</strain>
    </source>
</reference>
<keyword evidence="2" id="KW-0472">Membrane</keyword>
<protein>
    <submittedName>
        <fullName evidence="4">tRNA (Guanine-N1)-methyltransferase</fullName>
    </submittedName>
</protein>
<dbReference type="GO" id="GO:0008168">
    <property type="term" value="F:methyltransferase activity"/>
    <property type="evidence" value="ECO:0007669"/>
    <property type="project" value="UniProtKB-KW"/>
</dbReference>
<dbReference type="AlphaFoldDB" id="A0A2K1DXH8"/>
<dbReference type="Proteomes" id="UP000236641">
    <property type="component" value="Unassembled WGS sequence"/>
</dbReference>